<dbReference type="Pfam" id="PF00535">
    <property type="entry name" value="Glycos_transf_2"/>
    <property type="match status" value="1"/>
</dbReference>
<evidence type="ECO:0000313" key="5">
    <source>
        <dbReference type="Proteomes" id="UP000323324"/>
    </source>
</evidence>
<keyword evidence="1" id="KW-0328">Glycosyltransferase</keyword>
<evidence type="ECO:0000256" key="1">
    <source>
        <dbReference type="ARBA" id="ARBA00022676"/>
    </source>
</evidence>
<reference evidence="4 5" key="1">
    <citation type="submission" date="2019-08" db="EMBL/GenBank/DDBJ databases">
        <title>Genomes of Antarctic Bizionia species.</title>
        <authorList>
            <person name="Bowman J.P."/>
        </authorList>
    </citation>
    <scope>NUCLEOTIDE SEQUENCE [LARGE SCALE GENOMIC DNA]</scope>
    <source>
        <strain evidence="4 5">HFD</strain>
    </source>
</reference>
<dbReference type="InterPro" id="IPR001173">
    <property type="entry name" value="Glyco_trans_2-like"/>
</dbReference>
<dbReference type="EMBL" id="VSKM01000001">
    <property type="protein sequence ID" value="TYB80254.1"/>
    <property type="molecule type" value="Genomic_DNA"/>
</dbReference>
<proteinExistence type="predicted"/>
<dbReference type="Gene3D" id="3.90.550.10">
    <property type="entry name" value="Spore Coat Polysaccharide Biosynthesis Protein SpsA, Chain A"/>
    <property type="match status" value="1"/>
</dbReference>
<accession>A0A8H2QN11</accession>
<sequence length="365" mass="42660">MSNPVVSIIVPCYNVKDFVSKTLESVHSQDYKNWECLIINDGSQDNTASICKEWVAKDSRFKYFYQENQGLSAARNKGLEKASGSYVYFLDSDDLIPDNTLSNLLALTSEDTDIVYGKCAITEGQNKTIKDHLSHTPKPFTVFKNDSKKLLSKAIEEPFICVAWNRLIKKTFIDFHNLNFKRGIYHEDELWFFETLFHTKGIIFNDQATYFYNVANTASITNNFNIKNLESYLFIIEYLYKNYYKNEEYKTDKNMVSMYITYLKMLTLRHCYEKLDTETKQQATPLIKATFKNSFTARSTPILSEGEEKMHYHFKLVELFSPEEILDYLTFYGSKKIKNRLKRRSVLKRAKLLNATENRTVTKVV</sequence>
<name>A0A8H2QN11_9FLAO</name>
<gene>
    <name evidence="4" type="ORF">ES676_00880</name>
</gene>
<evidence type="ECO:0000256" key="2">
    <source>
        <dbReference type="ARBA" id="ARBA00022679"/>
    </source>
</evidence>
<keyword evidence="5" id="KW-1185">Reference proteome</keyword>
<keyword evidence="2 4" id="KW-0808">Transferase</keyword>
<dbReference type="SUPFAM" id="SSF53448">
    <property type="entry name" value="Nucleotide-diphospho-sugar transferases"/>
    <property type="match status" value="1"/>
</dbReference>
<dbReference type="InterPro" id="IPR029044">
    <property type="entry name" value="Nucleotide-diphossugar_trans"/>
</dbReference>
<dbReference type="GO" id="GO:0016758">
    <property type="term" value="F:hexosyltransferase activity"/>
    <property type="evidence" value="ECO:0007669"/>
    <property type="project" value="UniProtKB-ARBA"/>
</dbReference>
<protein>
    <submittedName>
        <fullName evidence="4">Glycosyltransferase</fullName>
    </submittedName>
</protein>
<dbReference type="PANTHER" id="PTHR22916">
    <property type="entry name" value="GLYCOSYLTRANSFERASE"/>
    <property type="match status" value="1"/>
</dbReference>
<organism evidence="4 5">
    <name type="scientific">Bizionia saleffrena</name>
    <dbReference type="NCBI Taxonomy" id="291189"/>
    <lineage>
        <taxon>Bacteria</taxon>
        <taxon>Pseudomonadati</taxon>
        <taxon>Bacteroidota</taxon>
        <taxon>Flavobacteriia</taxon>
        <taxon>Flavobacteriales</taxon>
        <taxon>Flavobacteriaceae</taxon>
        <taxon>Bizionia</taxon>
    </lineage>
</organism>
<dbReference type="Proteomes" id="UP000323324">
    <property type="component" value="Unassembled WGS sequence"/>
</dbReference>
<dbReference type="CDD" id="cd00761">
    <property type="entry name" value="Glyco_tranf_GTA_type"/>
    <property type="match status" value="1"/>
</dbReference>
<evidence type="ECO:0000259" key="3">
    <source>
        <dbReference type="Pfam" id="PF00535"/>
    </source>
</evidence>
<dbReference type="RefSeq" id="WP_148368145.1">
    <property type="nucleotide sequence ID" value="NZ_VSKM01000001.1"/>
</dbReference>
<dbReference type="PANTHER" id="PTHR22916:SF51">
    <property type="entry name" value="GLYCOSYLTRANSFERASE EPSH-RELATED"/>
    <property type="match status" value="1"/>
</dbReference>
<dbReference type="AlphaFoldDB" id="A0A8H2QN11"/>
<comment type="caution">
    <text evidence="4">The sequence shown here is derived from an EMBL/GenBank/DDBJ whole genome shotgun (WGS) entry which is preliminary data.</text>
</comment>
<evidence type="ECO:0000313" key="4">
    <source>
        <dbReference type="EMBL" id="TYB80254.1"/>
    </source>
</evidence>
<feature type="domain" description="Glycosyltransferase 2-like" evidence="3">
    <location>
        <begin position="7"/>
        <end position="150"/>
    </location>
</feature>